<dbReference type="Proteomes" id="UP000054997">
    <property type="component" value="Unassembled WGS sequence"/>
</dbReference>
<dbReference type="PATRIC" id="fig|45068.5.peg.1277"/>
<dbReference type="EMBL" id="LNYK01000016">
    <property type="protein sequence ID" value="KTD21087.1"/>
    <property type="molecule type" value="Genomic_DNA"/>
</dbReference>
<name>A0A0W0VLV8_9GAMM</name>
<accession>A0A0W0VLV8</accession>
<organism evidence="1 2">
    <name type="scientific">Legionella londiniensis</name>
    <dbReference type="NCBI Taxonomy" id="45068"/>
    <lineage>
        <taxon>Bacteria</taxon>
        <taxon>Pseudomonadati</taxon>
        <taxon>Pseudomonadota</taxon>
        <taxon>Gammaproteobacteria</taxon>
        <taxon>Legionellales</taxon>
        <taxon>Legionellaceae</taxon>
        <taxon>Legionella</taxon>
    </lineage>
</organism>
<comment type="caution">
    <text evidence="1">The sequence shown here is derived from an EMBL/GenBank/DDBJ whole genome shotgun (WGS) entry which is preliminary data.</text>
</comment>
<proteinExistence type="predicted"/>
<reference evidence="1 2" key="1">
    <citation type="submission" date="2015-11" db="EMBL/GenBank/DDBJ databases">
        <title>Genomic analysis of 38 Legionella species identifies large and diverse effector repertoires.</title>
        <authorList>
            <person name="Burstein D."/>
            <person name="Amaro F."/>
            <person name="Zusman T."/>
            <person name="Lifshitz Z."/>
            <person name="Cohen O."/>
            <person name="Gilbert J.A."/>
            <person name="Pupko T."/>
            <person name="Shuman H.A."/>
            <person name="Segal G."/>
        </authorList>
    </citation>
    <scope>NUCLEOTIDE SEQUENCE [LARGE SCALE GENOMIC DNA]</scope>
    <source>
        <strain evidence="1 2">ATCC 49505</strain>
    </source>
</reference>
<evidence type="ECO:0000313" key="2">
    <source>
        <dbReference type="Proteomes" id="UP000054997"/>
    </source>
</evidence>
<evidence type="ECO:0000313" key="1">
    <source>
        <dbReference type="EMBL" id="KTD21087.1"/>
    </source>
</evidence>
<keyword evidence="2" id="KW-1185">Reference proteome</keyword>
<protein>
    <submittedName>
        <fullName evidence="1">Uncharacterized protein</fullName>
    </submittedName>
</protein>
<sequence>MSIVEDKIANPLKFYNRPIEVEYDSDLSLEDKIKLLTNWLDDIRLRQIAEAENMVDGEQPPTYIAEVEHLLHKYQVEELGQRKQQP</sequence>
<gene>
    <name evidence="1" type="ORF">Llon_1185</name>
</gene>
<dbReference type="AlphaFoldDB" id="A0A0W0VLV8"/>